<dbReference type="Proteomes" id="UP000789375">
    <property type="component" value="Unassembled WGS sequence"/>
</dbReference>
<proteinExistence type="predicted"/>
<evidence type="ECO:0000313" key="2">
    <source>
        <dbReference type="EMBL" id="CAG8469101.1"/>
    </source>
</evidence>
<comment type="caution">
    <text evidence="2">The sequence shown here is derived from an EMBL/GenBank/DDBJ whole genome shotgun (WGS) entry which is preliminary data.</text>
</comment>
<feature type="transmembrane region" description="Helical" evidence="1">
    <location>
        <begin position="77"/>
        <end position="105"/>
    </location>
</feature>
<evidence type="ECO:0000313" key="3">
    <source>
        <dbReference type="Proteomes" id="UP000789375"/>
    </source>
</evidence>
<keyword evidence="1" id="KW-1133">Transmembrane helix</keyword>
<sequence>MYPGGYELIFENFRQTSDGFFTPKSKDAKDKTFIEDFDNTIELFEAIEIDPSRNISYSSENLEHKTSLSIFNEKTDVYFFFKLLLCTMKIFFYSVVVIMLMSIFIKRFSAVGIMNRLIHNDPECLVLTVMLTSLIDKQISWDLDESGSWDKVIQQEKVNIQNPSNVEPIEEVSESTTSFPHPLYHVETARASKEDIEQITEIVNHLLQNDDYIVFGNWSCQWPNKCRNEKGWRILYLRESLETYLKLPPILQHKFFIKPCKECKNESLISSFFLYDQLPRNLDNEPTIEIICPHPYYHVETVGGCQSGLNITSFFTLLWYAKISANIYSCRLPKSLIAYYSMMTIQCTAIGHANGQEHDLELLFVRPTTKAFKRRIIVVAPRSGRPTILIKRKERALIRESGKVFLKKLL</sequence>
<name>A0A9N8VZZ2_FUNMO</name>
<accession>A0A9N8VZZ2</accession>
<keyword evidence="1" id="KW-0472">Membrane</keyword>
<dbReference type="AlphaFoldDB" id="A0A9N8VZZ2"/>
<dbReference type="EMBL" id="CAJVPP010000319">
    <property type="protein sequence ID" value="CAG8469101.1"/>
    <property type="molecule type" value="Genomic_DNA"/>
</dbReference>
<keyword evidence="3" id="KW-1185">Reference proteome</keyword>
<protein>
    <submittedName>
        <fullName evidence="2">10010_t:CDS:1</fullName>
    </submittedName>
</protein>
<organism evidence="2 3">
    <name type="scientific">Funneliformis mosseae</name>
    <name type="common">Endomycorrhizal fungus</name>
    <name type="synonym">Glomus mosseae</name>
    <dbReference type="NCBI Taxonomy" id="27381"/>
    <lineage>
        <taxon>Eukaryota</taxon>
        <taxon>Fungi</taxon>
        <taxon>Fungi incertae sedis</taxon>
        <taxon>Mucoromycota</taxon>
        <taxon>Glomeromycotina</taxon>
        <taxon>Glomeromycetes</taxon>
        <taxon>Glomerales</taxon>
        <taxon>Glomeraceae</taxon>
        <taxon>Funneliformis</taxon>
    </lineage>
</organism>
<keyword evidence="1" id="KW-0812">Transmembrane</keyword>
<gene>
    <name evidence="2" type="ORF">FMOSSE_LOCUS2425</name>
</gene>
<reference evidence="2" key="1">
    <citation type="submission" date="2021-06" db="EMBL/GenBank/DDBJ databases">
        <authorList>
            <person name="Kallberg Y."/>
            <person name="Tangrot J."/>
            <person name="Rosling A."/>
        </authorList>
    </citation>
    <scope>NUCLEOTIDE SEQUENCE</scope>
    <source>
        <strain evidence="2">87-6 pot B 2015</strain>
    </source>
</reference>
<evidence type="ECO:0000256" key="1">
    <source>
        <dbReference type="SAM" id="Phobius"/>
    </source>
</evidence>